<dbReference type="Proteomes" id="UP000176751">
    <property type="component" value="Unassembled WGS sequence"/>
</dbReference>
<dbReference type="STRING" id="1797737.A2196_03030"/>
<gene>
    <name evidence="2" type="ORF">A2196_03030</name>
</gene>
<evidence type="ECO:0000313" key="3">
    <source>
        <dbReference type="Proteomes" id="UP000176751"/>
    </source>
</evidence>
<dbReference type="EMBL" id="MFCA01000024">
    <property type="protein sequence ID" value="OGE01856.1"/>
    <property type="molecule type" value="Genomic_DNA"/>
</dbReference>
<proteinExistence type="predicted"/>
<protein>
    <submittedName>
        <fullName evidence="2">Uncharacterized protein</fullName>
    </submittedName>
</protein>
<feature type="region of interest" description="Disordered" evidence="1">
    <location>
        <begin position="149"/>
        <end position="168"/>
    </location>
</feature>
<organism evidence="2 3">
    <name type="scientific">Candidatus Curtissbacteria bacterium RIFOXYA1_FULL_41_14</name>
    <dbReference type="NCBI Taxonomy" id="1797737"/>
    <lineage>
        <taxon>Bacteria</taxon>
        <taxon>Candidatus Curtissiibacteriota</taxon>
    </lineage>
</organism>
<feature type="compositionally biased region" description="Polar residues" evidence="1">
    <location>
        <begin position="149"/>
        <end position="159"/>
    </location>
</feature>
<evidence type="ECO:0000313" key="2">
    <source>
        <dbReference type="EMBL" id="OGE01856.1"/>
    </source>
</evidence>
<reference evidence="2 3" key="1">
    <citation type="journal article" date="2016" name="Nat. Commun.">
        <title>Thousands of microbial genomes shed light on interconnected biogeochemical processes in an aquifer system.</title>
        <authorList>
            <person name="Anantharaman K."/>
            <person name="Brown C.T."/>
            <person name="Hug L.A."/>
            <person name="Sharon I."/>
            <person name="Castelle C.J."/>
            <person name="Probst A.J."/>
            <person name="Thomas B.C."/>
            <person name="Singh A."/>
            <person name="Wilkins M.J."/>
            <person name="Karaoz U."/>
            <person name="Brodie E.L."/>
            <person name="Williams K.H."/>
            <person name="Hubbard S.S."/>
            <person name="Banfield J.F."/>
        </authorList>
    </citation>
    <scope>NUCLEOTIDE SEQUENCE [LARGE SCALE GENOMIC DNA]</scope>
</reference>
<evidence type="ECO:0000256" key="1">
    <source>
        <dbReference type="SAM" id="MobiDB-lite"/>
    </source>
</evidence>
<comment type="caution">
    <text evidence="2">The sequence shown here is derived from an EMBL/GenBank/DDBJ whole genome shotgun (WGS) entry which is preliminary data.</text>
</comment>
<accession>A0A1F5HCR0</accession>
<name>A0A1F5HCR0_9BACT</name>
<dbReference type="AlphaFoldDB" id="A0A1F5HCR0"/>
<sequence length="205" mass="22052">MTTLFLLLPLALNLFQDSDFKTDIKIPRTSTNMEIAADAGFTNQTLQFSAGQTIYVRVTANNSGDTKSVLNLRDNLYNLLATYGFSKTGSNPYQFTVNFPAPGASGNYSLEANIESNGSVVNYVRTIEVEGSNSDQSANSQVNVKVENKVNTGNQTSPTPGVEGVYTPGVSPDNVLGEQASQSQETQGFFASLWAKIASFFSGLF</sequence>